<dbReference type="GeneID" id="28853114"/>
<dbReference type="GO" id="GO:0008270">
    <property type="term" value="F:zinc ion binding"/>
    <property type="evidence" value="ECO:0007669"/>
    <property type="project" value="InterPro"/>
</dbReference>
<keyword evidence="4" id="KW-0804">Transcription</keyword>
<reference evidence="8 9" key="1">
    <citation type="journal article" date="2016" name="PLoS Pathog.">
        <title>Biosynthesis of antibiotic leucinostatins in bio-control fungus Purpureocillium lilacinum and their inhibition on phytophthora revealed by genome mining.</title>
        <authorList>
            <person name="Wang G."/>
            <person name="Liu Z."/>
            <person name="Lin R."/>
            <person name="Li E."/>
            <person name="Mao Z."/>
            <person name="Ling J."/>
            <person name="Yang Y."/>
            <person name="Yin W.B."/>
            <person name="Xie B."/>
        </authorList>
    </citation>
    <scope>NUCLEOTIDE SEQUENCE [LARGE SCALE GENOMIC DNA]</scope>
    <source>
        <strain evidence="8">170</strain>
    </source>
</reference>
<dbReference type="SUPFAM" id="SSF57701">
    <property type="entry name" value="Zn2/Cys6 DNA-binding domain"/>
    <property type="match status" value="1"/>
</dbReference>
<keyword evidence="2" id="KW-0479">Metal-binding</keyword>
<dbReference type="CDD" id="cd00067">
    <property type="entry name" value="GAL4"/>
    <property type="match status" value="1"/>
</dbReference>
<feature type="compositionally biased region" description="Polar residues" evidence="6">
    <location>
        <begin position="775"/>
        <end position="784"/>
    </location>
</feature>
<keyword evidence="3" id="KW-0805">Transcription regulation</keyword>
<dbReference type="PANTHER" id="PTHR47338">
    <property type="entry name" value="ZN(II)2CYS6 TRANSCRIPTION FACTOR (EUROFUNG)-RELATED"/>
    <property type="match status" value="1"/>
</dbReference>
<evidence type="ECO:0000313" key="9">
    <source>
        <dbReference type="Proteomes" id="UP000078397"/>
    </source>
</evidence>
<dbReference type="KEGG" id="pchm:VFPPC_10812"/>
<dbReference type="PROSITE" id="PS50048">
    <property type="entry name" value="ZN2_CY6_FUNGAL_2"/>
    <property type="match status" value="1"/>
</dbReference>
<dbReference type="STRING" id="1380566.A0A179FIW3"/>
<dbReference type="InterPro" id="IPR007219">
    <property type="entry name" value="XnlR_reg_dom"/>
</dbReference>
<dbReference type="PROSITE" id="PS00463">
    <property type="entry name" value="ZN2_CY6_FUNGAL_1"/>
    <property type="match status" value="1"/>
</dbReference>
<gene>
    <name evidence="8" type="ORF">VFPPC_10812</name>
</gene>
<dbReference type="GO" id="GO:0000981">
    <property type="term" value="F:DNA-binding transcription factor activity, RNA polymerase II-specific"/>
    <property type="evidence" value="ECO:0007669"/>
    <property type="project" value="InterPro"/>
</dbReference>
<protein>
    <submittedName>
        <fullName evidence="8">C6 transcription factor</fullName>
    </submittedName>
</protein>
<dbReference type="PANTHER" id="PTHR47338:SF23">
    <property type="entry name" value="ZN(II)2CYS6 TRANSCRIPTION FACTOR (EUROFUNG)"/>
    <property type="match status" value="1"/>
</dbReference>
<evidence type="ECO:0000256" key="5">
    <source>
        <dbReference type="ARBA" id="ARBA00023242"/>
    </source>
</evidence>
<evidence type="ECO:0000256" key="3">
    <source>
        <dbReference type="ARBA" id="ARBA00023015"/>
    </source>
</evidence>
<dbReference type="CDD" id="cd12148">
    <property type="entry name" value="fungal_TF_MHR"/>
    <property type="match status" value="1"/>
</dbReference>
<dbReference type="GO" id="GO:0005634">
    <property type="term" value="C:nucleus"/>
    <property type="evidence" value="ECO:0007669"/>
    <property type="project" value="UniProtKB-SubCell"/>
</dbReference>
<organism evidence="8 9">
    <name type="scientific">Pochonia chlamydosporia 170</name>
    <dbReference type="NCBI Taxonomy" id="1380566"/>
    <lineage>
        <taxon>Eukaryota</taxon>
        <taxon>Fungi</taxon>
        <taxon>Dikarya</taxon>
        <taxon>Ascomycota</taxon>
        <taxon>Pezizomycotina</taxon>
        <taxon>Sordariomycetes</taxon>
        <taxon>Hypocreomycetidae</taxon>
        <taxon>Hypocreales</taxon>
        <taxon>Clavicipitaceae</taxon>
        <taxon>Pochonia</taxon>
    </lineage>
</organism>
<dbReference type="Pfam" id="PF04082">
    <property type="entry name" value="Fungal_trans"/>
    <property type="match status" value="1"/>
</dbReference>
<dbReference type="Gene3D" id="4.10.240.10">
    <property type="entry name" value="Zn(2)-C6 fungal-type DNA-binding domain"/>
    <property type="match status" value="1"/>
</dbReference>
<evidence type="ECO:0000313" key="8">
    <source>
        <dbReference type="EMBL" id="OAQ65482.1"/>
    </source>
</evidence>
<comment type="subcellular location">
    <subcellularLocation>
        <location evidence="1">Nucleus</location>
    </subcellularLocation>
</comment>
<keyword evidence="9" id="KW-1185">Reference proteome</keyword>
<keyword evidence="5" id="KW-0539">Nucleus</keyword>
<evidence type="ECO:0000256" key="1">
    <source>
        <dbReference type="ARBA" id="ARBA00004123"/>
    </source>
</evidence>
<dbReference type="EMBL" id="LSBJ02000005">
    <property type="protein sequence ID" value="OAQ65482.1"/>
    <property type="molecule type" value="Genomic_DNA"/>
</dbReference>
<dbReference type="OrthoDB" id="4456959at2759"/>
<accession>A0A179FIW3</accession>
<dbReference type="GO" id="GO:0006351">
    <property type="term" value="P:DNA-templated transcription"/>
    <property type="evidence" value="ECO:0007669"/>
    <property type="project" value="InterPro"/>
</dbReference>
<feature type="region of interest" description="Disordered" evidence="6">
    <location>
        <begin position="763"/>
        <end position="784"/>
    </location>
</feature>
<evidence type="ECO:0000256" key="4">
    <source>
        <dbReference type="ARBA" id="ARBA00023163"/>
    </source>
</evidence>
<dbReference type="GO" id="GO:0003677">
    <property type="term" value="F:DNA binding"/>
    <property type="evidence" value="ECO:0007669"/>
    <property type="project" value="InterPro"/>
</dbReference>
<evidence type="ECO:0000259" key="7">
    <source>
        <dbReference type="PROSITE" id="PS50048"/>
    </source>
</evidence>
<feature type="domain" description="Zn(2)-C6 fungal-type" evidence="7">
    <location>
        <begin position="31"/>
        <end position="60"/>
    </location>
</feature>
<dbReference type="SMART" id="SM00066">
    <property type="entry name" value="GAL4"/>
    <property type="match status" value="1"/>
</dbReference>
<dbReference type="InterPro" id="IPR001138">
    <property type="entry name" value="Zn2Cys6_DnaBD"/>
</dbReference>
<feature type="region of interest" description="Disordered" evidence="6">
    <location>
        <begin position="142"/>
        <end position="164"/>
    </location>
</feature>
<proteinExistence type="predicted"/>
<evidence type="ECO:0000256" key="6">
    <source>
        <dbReference type="SAM" id="MobiDB-lite"/>
    </source>
</evidence>
<feature type="region of interest" description="Disordered" evidence="6">
    <location>
        <begin position="644"/>
        <end position="665"/>
    </location>
</feature>
<feature type="region of interest" description="Disordered" evidence="6">
    <location>
        <begin position="408"/>
        <end position="431"/>
    </location>
</feature>
<comment type="caution">
    <text evidence="8">The sequence shown here is derived from an EMBL/GenBank/DDBJ whole genome shotgun (WGS) entry which is preliminary data.</text>
</comment>
<dbReference type="InterPro" id="IPR050815">
    <property type="entry name" value="TF_fung"/>
</dbReference>
<dbReference type="RefSeq" id="XP_018142796.1">
    <property type="nucleotide sequence ID" value="XM_018289120.1"/>
</dbReference>
<sequence length="784" mass="87323">MTELDPVDLEGDESFVLNGRNDAVIQEETPACQSCRKKKSKCSRNQPCSQCIKSGVDCVYEDRRLKGGIKTGVIERLNQRIDMIENMFLGQGILLQQLLQVKDSSAAVLPRPMDRASDSFPAYTDKLKRSFCSLASNAATGDGVEEQGTAEQRPNPAGTKRKRVSHDNFVPARKSQGPAGGGVVDMCELIPPSKDLELILDKYFKYIHPWVPVLHPATFLRRVRDPNRPTGVSIVVQAIVAVASHHLHCDGEAESQDQRQEMNQYASDCRQNVITSAIESNSKESIQALLLVAFDSIKRGLSVSPWSLVAIISRKIDDLKLFSEEQVHNEAFSDYFLRLPPTLEAANAWIEVEERRRVFWAAFLMDRFCSITTGTNSSISSRSIRRRLPCDGYMWELDQCVETSFFKTHEQPPNETETQEPESPFPPAYSNSEAPSGIGGLAYTIEATESLFLVTKFHARHTFELDNSSQLSSWLNKFRQLDSRLLQWELCLTHRWRDVRVVNGYIDPNLALAHMTHNAAIIVLHKRLAHPPPSSRAWLSALVSAASREACVMAAIKIDKIAKRYLDASDGIPPHQFVFCLYVAGQLFLSQASHQSIPPAEELSSIITALNEISRRLSIGNEMQQEESQSETPAAKFARSLVEVRDSNRKQPVAETPSARPQIQAGNFSDLQFMPQFGEMPTMLQHCATSPSSGISWLGAAGLEGDSPNFLGDSLVGVSHSLLPNARIMNTVARHQSQTQVANAQSPNEFDFMAELRKLESRAREHDRKLIEGGAQQQRKAQGS</sequence>
<evidence type="ECO:0000256" key="2">
    <source>
        <dbReference type="ARBA" id="ARBA00022723"/>
    </source>
</evidence>
<name>A0A179FIW3_METCM</name>
<dbReference type="InterPro" id="IPR036864">
    <property type="entry name" value="Zn2-C6_fun-type_DNA-bd_sf"/>
</dbReference>
<dbReference type="Pfam" id="PF00172">
    <property type="entry name" value="Zn_clus"/>
    <property type="match status" value="1"/>
</dbReference>
<dbReference type="AlphaFoldDB" id="A0A179FIW3"/>
<dbReference type="Proteomes" id="UP000078397">
    <property type="component" value="Unassembled WGS sequence"/>
</dbReference>
<dbReference type="SMART" id="SM00906">
    <property type="entry name" value="Fungal_trans"/>
    <property type="match status" value="1"/>
</dbReference>